<evidence type="ECO:0000313" key="4">
    <source>
        <dbReference type="EMBL" id="JAP48838.1"/>
    </source>
</evidence>
<accession>A0A0X3PAV6</accession>
<dbReference type="Gene3D" id="1.10.1580.10">
    <property type="match status" value="1"/>
</dbReference>
<dbReference type="Gene3D" id="3.40.50.300">
    <property type="entry name" value="P-loop containing nucleotide triphosphate hydrolases"/>
    <property type="match status" value="1"/>
</dbReference>
<dbReference type="EMBL" id="GEEE01014387">
    <property type="protein sequence ID" value="JAP48838.1"/>
    <property type="molecule type" value="Transcribed_RNA"/>
</dbReference>
<feature type="domain" description="G" evidence="3">
    <location>
        <begin position="213"/>
        <end position="293"/>
    </location>
</feature>
<dbReference type="PANTHER" id="PTHR45782">
    <property type="entry name" value="MITOCHONDRIAL RIBOSOME-ASSOCIATED GTPASE 1"/>
    <property type="match status" value="1"/>
</dbReference>
<dbReference type="GO" id="GO:0003924">
    <property type="term" value="F:GTPase activity"/>
    <property type="evidence" value="ECO:0007669"/>
    <property type="project" value="TreeGrafter"/>
</dbReference>
<dbReference type="InterPro" id="IPR027417">
    <property type="entry name" value="P-loop_NTPase"/>
</dbReference>
<dbReference type="PANTHER" id="PTHR45782:SF4">
    <property type="entry name" value="MITOCHONDRIAL RIBOSOME-ASSOCIATED GTPASE 1"/>
    <property type="match status" value="1"/>
</dbReference>
<gene>
    <name evidence="4" type="primary">MTG1</name>
    <name evidence="4" type="ORF">TR136930</name>
</gene>
<protein>
    <submittedName>
        <fullName evidence="4">Mitochondrial ribosome-associated GTPase 1</fullName>
    </submittedName>
</protein>
<keyword evidence="2" id="KW-0342">GTP-binding</keyword>
<dbReference type="GO" id="GO:0005739">
    <property type="term" value="C:mitochondrion"/>
    <property type="evidence" value="ECO:0007669"/>
    <property type="project" value="TreeGrafter"/>
</dbReference>
<proteinExistence type="predicted"/>
<keyword evidence="1" id="KW-0547">Nucleotide-binding</keyword>
<dbReference type="InterPro" id="IPR006073">
    <property type="entry name" value="GTP-bd"/>
</dbReference>
<dbReference type="SUPFAM" id="SSF52540">
    <property type="entry name" value="P-loop containing nucleoside triphosphate hydrolases"/>
    <property type="match status" value="1"/>
</dbReference>
<organism evidence="4">
    <name type="scientific">Schistocephalus solidus</name>
    <name type="common">Tapeworm</name>
    <dbReference type="NCBI Taxonomy" id="70667"/>
    <lineage>
        <taxon>Eukaryota</taxon>
        <taxon>Metazoa</taxon>
        <taxon>Spiralia</taxon>
        <taxon>Lophotrochozoa</taxon>
        <taxon>Platyhelminthes</taxon>
        <taxon>Cestoda</taxon>
        <taxon>Eucestoda</taxon>
        <taxon>Diphyllobothriidea</taxon>
        <taxon>Diphyllobothriidae</taxon>
        <taxon>Schistocephalus</taxon>
    </lineage>
</organism>
<dbReference type="InterPro" id="IPR023179">
    <property type="entry name" value="GTP-bd_ortho_bundle_sf"/>
</dbReference>
<dbReference type="Pfam" id="PF01926">
    <property type="entry name" value="MMR_HSR1"/>
    <property type="match status" value="1"/>
</dbReference>
<evidence type="ECO:0000256" key="1">
    <source>
        <dbReference type="ARBA" id="ARBA00022741"/>
    </source>
</evidence>
<evidence type="ECO:0000259" key="3">
    <source>
        <dbReference type="Pfam" id="PF01926"/>
    </source>
</evidence>
<dbReference type="GO" id="GO:0032543">
    <property type="term" value="P:mitochondrial translation"/>
    <property type="evidence" value="ECO:0007669"/>
    <property type="project" value="TreeGrafter"/>
</dbReference>
<sequence>MLWCFLARSTVAGRMRSSPAAAWFFNYLSYEFTRQSHSISSHSARPILKVLGNSINWYPGHMQKGLKAMHLRLVNVDVIIELHDARLPFTGRCNFIKDVSQIRPRILIMNKCDLAEPVSDLSTFKNILSARDLCSSYEQPPTEVFFTNMKSPERQKRLIRNILLSLTRLSSNTGFYVAPSNEFSAIEEDLESGEDFTAGEGTTTSHGRVEITAMVVGLPNCGKSTFINALRSFAQPGRRRAVAVGKNAGRTRSVGSAIVLAPSFPIAATEGGGGVLRECCIRVIDTPGILEPRAQTLCGQLSLGVCGALDWNAVEKELLADYLLFCLNRRQRLEYVQVLDMPRPTNNVTELLAWISALRSLFVHVSPRRVLGDHAADNDKASLPQPDFSTAAYHFLRLFCEGRLGRLTFRPEDEEAASHFFVLAPGSGGTK</sequence>
<evidence type="ECO:0000256" key="2">
    <source>
        <dbReference type="ARBA" id="ARBA00023134"/>
    </source>
</evidence>
<dbReference type="GO" id="GO:0005525">
    <property type="term" value="F:GTP binding"/>
    <property type="evidence" value="ECO:0007669"/>
    <property type="project" value="UniProtKB-KW"/>
</dbReference>
<dbReference type="AlphaFoldDB" id="A0A0X3PAV6"/>
<reference evidence="4" key="1">
    <citation type="submission" date="2016-01" db="EMBL/GenBank/DDBJ databases">
        <title>Reference transcriptome for the parasite Schistocephalus solidus: insights into the molecular evolution of parasitism.</title>
        <authorList>
            <person name="Hebert F.O."/>
            <person name="Grambauer S."/>
            <person name="Barber I."/>
            <person name="Landry C.R."/>
            <person name="Aubin-Horth N."/>
        </authorList>
    </citation>
    <scope>NUCLEOTIDE SEQUENCE</scope>
</reference>
<dbReference type="PRINTS" id="PR00326">
    <property type="entry name" value="GTP1OBG"/>
</dbReference>
<name>A0A0X3PAV6_SCHSO</name>